<comment type="caution">
    <text evidence="1">The sequence shown here is derived from an EMBL/GenBank/DDBJ whole genome shotgun (WGS) entry which is preliminary data.</text>
</comment>
<accession>A0A427AFH7</accession>
<proteinExistence type="predicted"/>
<sequence>MKLRFLIRRRRKSKDAIVFTIQTENNACTKQGRCPRSVAGAWRLGAGKPSASDVSIRPFPRASVATTCLGKKDELGGIRRLEMTVVNEAFVRLTAGQVFDAF</sequence>
<protein>
    <submittedName>
        <fullName evidence="1">Uncharacterized protein</fullName>
    </submittedName>
</protein>
<organism evidence="1 2">
    <name type="scientific">Ensete ventricosum</name>
    <name type="common">Abyssinian banana</name>
    <name type="synonym">Musa ensete</name>
    <dbReference type="NCBI Taxonomy" id="4639"/>
    <lineage>
        <taxon>Eukaryota</taxon>
        <taxon>Viridiplantae</taxon>
        <taxon>Streptophyta</taxon>
        <taxon>Embryophyta</taxon>
        <taxon>Tracheophyta</taxon>
        <taxon>Spermatophyta</taxon>
        <taxon>Magnoliopsida</taxon>
        <taxon>Liliopsida</taxon>
        <taxon>Zingiberales</taxon>
        <taxon>Musaceae</taxon>
        <taxon>Ensete</taxon>
    </lineage>
</organism>
<dbReference type="Proteomes" id="UP000287651">
    <property type="component" value="Unassembled WGS sequence"/>
</dbReference>
<evidence type="ECO:0000313" key="2">
    <source>
        <dbReference type="Proteomes" id="UP000287651"/>
    </source>
</evidence>
<reference evidence="1 2" key="1">
    <citation type="journal article" date="2014" name="Agronomy (Basel)">
        <title>A Draft Genome Sequence for Ensete ventricosum, the Drought-Tolerant Tree Against Hunger.</title>
        <authorList>
            <person name="Harrison J."/>
            <person name="Moore K.A."/>
            <person name="Paszkiewicz K."/>
            <person name="Jones T."/>
            <person name="Grant M."/>
            <person name="Ambacheew D."/>
            <person name="Muzemil S."/>
            <person name="Studholme D.J."/>
        </authorList>
    </citation>
    <scope>NUCLEOTIDE SEQUENCE [LARGE SCALE GENOMIC DNA]</scope>
</reference>
<evidence type="ECO:0000313" key="1">
    <source>
        <dbReference type="EMBL" id="RRT74932.1"/>
    </source>
</evidence>
<dbReference type="EMBL" id="AMZH03002630">
    <property type="protein sequence ID" value="RRT74932.1"/>
    <property type="molecule type" value="Genomic_DNA"/>
</dbReference>
<name>A0A427AFH7_ENSVE</name>
<dbReference type="AlphaFoldDB" id="A0A427AFH7"/>
<gene>
    <name evidence="1" type="ORF">B296_00001608</name>
</gene>